<reference evidence="7 8" key="1">
    <citation type="submission" date="2020-08" db="EMBL/GenBank/DDBJ databases">
        <title>Genomic Encyclopedia of Type Strains, Phase IV (KMG-IV): sequencing the most valuable type-strain genomes for metagenomic binning, comparative biology and taxonomic classification.</title>
        <authorList>
            <person name="Goeker M."/>
        </authorList>
    </citation>
    <scope>NUCLEOTIDE SEQUENCE [LARGE SCALE GENOMIC DNA]</scope>
    <source>
        <strain evidence="7 8">DSM 26718</strain>
    </source>
</reference>
<dbReference type="GO" id="GO:0004045">
    <property type="term" value="F:peptidyl-tRNA hydrolase activity"/>
    <property type="evidence" value="ECO:0007669"/>
    <property type="project" value="UniProtKB-UniRule"/>
</dbReference>
<evidence type="ECO:0000313" key="7">
    <source>
        <dbReference type="EMBL" id="MBB6059263.1"/>
    </source>
</evidence>
<accession>A0A7W9T1H1</accession>
<dbReference type="RefSeq" id="WP_183402614.1">
    <property type="nucleotide sequence ID" value="NZ_JACHGG010000002.1"/>
</dbReference>
<dbReference type="CDD" id="cd00462">
    <property type="entry name" value="PTH"/>
    <property type="match status" value="1"/>
</dbReference>
<dbReference type="GO" id="GO:0005737">
    <property type="term" value="C:cytoplasm"/>
    <property type="evidence" value="ECO:0007669"/>
    <property type="project" value="UniProtKB-SubCell"/>
</dbReference>
<feature type="site" description="Discriminates between blocked and unblocked aminoacyl-tRNA" evidence="6">
    <location>
        <position position="10"/>
    </location>
</feature>
<dbReference type="NCBIfam" id="TIGR00447">
    <property type="entry name" value="pth"/>
    <property type="match status" value="1"/>
</dbReference>
<feature type="binding site" evidence="6">
    <location>
        <position position="15"/>
    </location>
    <ligand>
        <name>tRNA</name>
        <dbReference type="ChEBI" id="CHEBI:17843"/>
    </ligand>
</feature>
<feature type="binding site" evidence="6">
    <location>
        <position position="65"/>
    </location>
    <ligand>
        <name>tRNA</name>
        <dbReference type="ChEBI" id="CHEBI:17843"/>
    </ligand>
</feature>
<dbReference type="Gene3D" id="3.40.50.1470">
    <property type="entry name" value="Peptidyl-tRNA hydrolase"/>
    <property type="match status" value="1"/>
</dbReference>
<keyword evidence="3 6" id="KW-0378">Hydrolase</keyword>
<dbReference type="FunFam" id="3.40.50.1470:FF:000001">
    <property type="entry name" value="Peptidyl-tRNA hydrolase"/>
    <property type="match status" value="1"/>
</dbReference>
<dbReference type="PANTHER" id="PTHR17224:SF1">
    <property type="entry name" value="PEPTIDYL-TRNA HYDROLASE"/>
    <property type="match status" value="1"/>
</dbReference>
<keyword evidence="8" id="KW-1185">Reference proteome</keyword>
<feature type="binding site" evidence="6">
    <location>
        <position position="113"/>
    </location>
    <ligand>
        <name>tRNA</name>
        <dbReference type="ChEBI" id="CHEBI:17843"/>
    </ligand>
</feature>
<organism evidence="7 8">
    <name type="scientific">Hymenobacter luteus</name>
    <dbReference type="NCBI Taxonomy" id="1411122"/>
    <lineage>
        <taxon>Bacteria</taxon>
        <taxon>Pseudomonadati</taxon>
        <taxon>Bacteroidota</taxon>
        <taxon>Cytophagia</taxon>
        <taxon>Cytophagales</taxon>
        <taxon>Hymenobacteraceae</taxon>
        <taxon>Hymenobacter</taxon>
    </lineage>
</organism>
<gene>
    <name evidence="6" type="primary">pth</name>
    <name evidence="7" type="ORF">HNQ93_002109</name>
</gene>
<evidence type="ECO:0000256" key="6">
    <source>
        <dbReference type="HAMAP-Rule" id="MF_00083"/>
    </source>
</evidence>
<dbReference type="PANTHER" id="PTHR17224">
    <property type="entry name" value="PEPTIDYL-TRNA HYDROLASE"/>
    <property type="match status" value="1"/>
</dbReference>
<dbReference type="HAMAP" id="MF_00083">
    <property type="entry name" value="Pept_tRNA_hydro_bact"/>
    <property type="match status" value="1"/>
</dbReference>
<dbReference type="Pfam" id="PF01195">
    <property type="entry name" value="Pept_tRNA_hydro"/>
    <property type="match status" value="1"/>
</dbReference>
<dbReference type="EMBL" id="JACHGG010000002">
    <property type="protein sequence ID" value="MBB6059263.1"/>
    <property type="molecule type" value="Genomic_DNA"/>
</dbReference>
<comment type="caution">
    <text evidence="7">The sequence shown here is derived from an EMBL/GenBank/DDBJ whole genome shotgun (WGS) entry which is preliminary data.</text>
</comment>
<comment type="similarity">
    <text evidence="6">Belongs to the PTH family.</text>
</comment>
<dbReference type="GO" id="GO:0006515">
    <property type="term" value="P:protein quality control for misfolded or incompletely synthesized proteins"/>
    <property type="evidence" value="ECO:0007669"/>
    <property type="project" value="UniProtKB-UniRule"/>
</dbReference>
<feature type="active site" description="Proton acceptor" evidence="6">
    <location>
        <position position="20"/>
    </location>
</feature>
<dbReference type="AlphaFoldDB" id="A0A7W9T1H1"/>
<comment type="catalytic activity">
    <reaction evidence="6">
        <text>an N-acyl-L-alpha-aminoacyl-tRNA + H2O = an N-acyl-L-amino acid + a tRNA + H(+)</text>
        <dbReference type="Rhea" id="RHEA:54448"/>
        <dbReference type="Rhea" id="RHEA-COMP:10123"/>
        <dbReference type="Rhea" id="RHEA-COMP:13883"/>
        <dbReference type="ChEBI" id="CHEBI:15377"/>
        <dbReference type="ChEBI" id="CHEBI:15378"/>
        <dbReference type="ChEBI" id="CHEBI:59874"/>
        <dbReference type="ChEBI" id="CHEBI:78442"/>
        <dbReference type="ChEBI" id="CHEBI:138191"/>
        <dbReference type="EC" id="3.1.1.29"/>
    </reaction>
</comment>
<evidence type="ECO:0000313" key="8">
    <source>
        <dbReference type="Proteomes" id="UP000532746"/>
    </source>
</evidence>
<comment type="subunit">
    <text evidence="6">Monomer.</text>
</comment>
<keyword evidence="4 6" id="KW-0694">RNA-binding</keyword>
<evidence type="ECO:0000256" key="1">
    <source>
        <dbReference type="ARBA" id="ARBA00013260"/>
    </source>
</evidence>
<evidence type="ECO:0000256" key="3">
    <source>
        <dbReference type="ARBA" id="ARBA00022801"/>
    </source>
</evidence>
<name>A0A7W9T1H1_9BACT</name>
<dbReference type="GO" id="GO:0072344">
    <property type="term" value="P:rescue of stalled ribosome"/>
    <property type="evidence" value="ECO:0007669"/>
    <property type="project" value="UniProtKB-UniRule"/>
</dbReference>
<comment type="function">
    <text evidence="6">Hydrolyzes ribosome-free peptidyl-tRNAs (with 1 or more amino acids incorporated), which drop off the ribosome during protein synthesis, or as a result of ribosome stalling.</text>
</comment>
<dbReference type="InterPro" id="IPR001328">
    <property type="entry name" value="Pept_tRNA_hydro"/>
</dbReference>
<dbReference type="GO" id="GO:0000049">
    <property type="term" value="F:tRNA binding"/>
    <property type="evidence" value="ECO:0007669"/>
    <property type="project" value="UniProtKB-UniRule"/>
</dbReference>
<comment type="subcellular location">
    <subcellularLocation>
        <location evidence="6">Cytoplasm</location>
    </subcellularLocation>
</comment>
<dbReference type="SUPFAM" id="SSF53178">
    <property type="entry name" value="Peptidyl-tRNA hydrolase-like"/>
    <property type="match status" value="1"/>
</dbReference>
<sequence length="188" mass="20806">MKFLVLCLGNIGPEYADTRHNVGFMVGDYLAKKFEAAPFELGRHAFTTEIRHKGHTFMLVKPTTYMNLSGKAAAHWLSALKIPKEQMLVITDDLALPFGKLRMKGKGSAGGQNGLKHIQETLGTDEYARLRFGIDSSFSKGRQVDYVLSPFSADEKIDLETRLEKAAEAVLLFGSVGLERAMNVVNVK</sequence>
<protein>
    <recommendedName>
        <fullName evidence="5 6">Peptidyl-tRNA hydrolase</fullName>
        <shortName evidence="6">Pth</shortName>
        <ecNumber evidence="1 6">3.1.1.29</ecNumber>
    </recommendedName>
</protein>
<dbReference type="EC" id="3.1.1.29" evidence="1 6"/>
<evidence type="ECO:0000256" key="2">
    <source>
        <dbReference type="ARBA" id="ARBA00022555"/>
    </source>
</evidence>
<evidence type="ECO:0000256" key="4">
    <source>
        <dbReference type="ARBA" id="ARBA00022884"/>
    </source>
</evidence>
<keyword evidence="2 6" id="KW-0820">tRNA-binding</keyword>
<feature type="binding site" evidence="6">
    <location>
        <position position="67"/>
    </location>
    <ligand>
        <name>tRNA</name>
        <dbReference type="ChEBI" id="CHEBI:17843"/>
    </ligand>
</feature>
<comment type="function">
    <text evidence="6">Catalyzes the release of premature peptidyl moieties from peptidyl-tRNA molecules trapped in stalled 50S ribosomal subunits, and thus maintains levels of free tRNAs and 50S ribosomes.</text>
</comment>
<dbReference type="InterPro" id="IPR036416">
    <property type="entry name" value="Pept_tRNA_hydro_sf"/>
</dbReference>
<keyword evidence="6" id="KW-0963">Cytoplasm</keyword>
<dbReference type="Proteomes" id="UP000532746">
    <property type="component" value="Unassembled WGS sequence"/>
</dbReference>
<evidence type="ECO:0000256" key="5">
    <source>
        <dbReference type="ARBA" id="ARBA00050038"/>
    </source>
</evidence>
<feature type="site" description="Stabilizes the basic form of H active site to accept a proton" evidence="6">
    <location>
        <position position="92"/>
    </location>
</feature>
<proteinExistence type="inferred from homology"/>